<reference evidence="4 5" key="1">
    <citation type="submission" date="2014-12" db="EMBL/GenBank/DDBJ databases">
        <title>16Stimator: statistical estimation of ribosomal gene copy numbers from draft genome assemblies.</title>
        <authorList>
            <person name="Perisin M.A."/>
            <person name="Vetter M."/>
            <person name="Gilbert J.A."/>
            <person name="Bergelson J."/>
        </authorList>
    </citation>
    <scope>NUCLEOTIDE SEQUENCE [LARGE SCALE GENOMIC DNA]</scope>
    <source>
        <strain evidence="4 5">MEJ076</strain>
    </source>
</reference>
<dbReference type="Pfam" id="PF00563">
    <property type="entry name" value="EAL"/>
    <property type="match status" value="1"/>
</dbReference>
<keyword evidence="1" id="KW-0472">Membrane</keyword>
<evidence type="ECO:0008006" key="6">
    <source>
        <dbReference type="Google" id="ProtNLM"/>
    </source>
</evidence>
<organism evidence="4 5">
    <name type="scientific">Agrobacterium tumefaciens</name>
    <dbReference type="NCBI Taxonomy" id="358"/>
    <lineage>
        <taxon>Bacteria</taxon>
        <taxon>Pseudomonadati</taxon>
        <taxon>Pseudomonadota</taxon>
        <taxon>Alphaproteobacteria</taxon>
        <taxon>Hyphomicrobiales</taxon>
        <taxon>Rhizobiaceae</taxon>
        <taxon>Rhizobium/Agrobacterium group</taxon>
        <taxon>Agrobacterium</taxon>
        <taxon>Agrobacterium tumefaciens complex</taxon>
    </lineage>
</organism>
<dbReference type="Proteomes" id="UP000035017">
    <property type="component" value="Unassembled WGS sequence"/>
</dbReference>
<dbReference type="Gene3D" id="3.20.20.450">
    <property type="entry name" value="EAL domain"/>
    <property type="match status" value="1"/>
</dbReference>
<dbReference type="PROSITE" id="PS50887">
    <property type="entry name" value="GGDEF"/>
    <property type="match status" value="1"/>
</dbReference>
<dbReference type="InterPro" id="IPR043128">
    <property type="entry name" value="Rev_trsase/Diguanyl_cyclase"/>
</dbReference>
<keyword evidence="1" id="KW-1133">Transmembrane helix</keyword>
<proteinExistence type="predicted"/>
<dbReference type="Gene3D" id="3.30.70.270">
    <property type="match status" value="1"/>
</dbReference>
<gene>
    <name evidence="4" type="ORF">RU07_22245</name>
</gene>
<dbReference type="SMART" id="SM00052">
    <property type="entry name" value="EAL"/>
    <property type="match status" value="1"/>
</dbReference>
<dbReference type="PROSITE" id="PS50883">
    <property type="entry name" value="EAL"/>
    <property type="match status" value="1"/>
</dbReference>
<evidence type="ECO:0000313" key="5">
    <source>
        <dbReference type="Proteomes" id="UP000035017"/>
    </source>
</evidence>
<feature type="domain" description="GGDEF" evidence="3">
    <location>
        <begin position="525"/>
        <end position="656"/>
    </location>
</feature>
<dbReference type="PANTHER" id="PTHR44757">
    <property type="entry name" value="DIGUANYLATE CYCLASE DGCP"/>
    <property type="match status" value="1"/>
</dbReference>
<dbReference type="InterPro" id="IPR052155">
    <property type="entry name" value="Biofilm_reg_signaling"/>
</dbReference>
<evidence type="ECO:0000259" key="3">
    <source>
        <dbReference type="PROSITE" id="PS50887"/>
    </source>
</evidence>
<feature type="domain" description="EAL" evidence="2">
    <location>
        <begin position="665"/>
        <end position="915"/>
    </location>
</feature>
<dbReference type="Pfam" id="PF05226">
    <property type="entry name" value="CHASE2"/>
    <property type="match status" value="1"/>
</dbReference>
<feature type="transmembrane region" description="Helical" evidence="1">
    <location>
        <begin position="326"/>
        <end position="346"/>
    </location>
</feature>
<dbReference type="NCBIfam" id="TIGR00254">
    <property type="entry name" value="GGDEF"/>
    <property type="match status" value="1"/>
</dbReference>
<evidence type="ECO:0000313" key="4">
    <source>
        <dbReference type="EMBL" id="KIP98300.1"/>
    </source>
</evidence>
<dbReference type="InterPro" id="IPR000160">
    <property type="entry name" value="GGDEF_dom"/>
</dbReference>
<dbReference type="CDD" id="cd01948">
    <property type="entry name" value="EAL"/>
    <property type="match status" value="1"/>
</dbReference>
<dbReference type="Pfam" id="PF00990">
    <property type="entry name" value="GGDEF"/>
    <property type="match status" value="1"/>
</dbReference>
<dbReference type="SMART" id="SM00267">
    <property type="entry name" value="GGDEF"/>
    <property type="match status" value="1"/>
</dbReference>
<feature type="transmembrane region" description="Helical" evidence="1">
    <location>
        <begin position="301"/>
        <end position="320"/>
    </location>
</feature>
<dbReference type="InterPro" id="IPR035919">
    <property type="entry name" value="EAL_sf"/>
</dbReference>
<dbReference type="PANTHER" id="PTHR44757:SF2">
    <property type="entry name" value="BIOFILM ARCHITECTURE MAINTENANCE PROTEIN MBAA"/>
    <property type="match status" value="1"/>
</dbReference>
<dbReference type="EMBL" id="JXQV01000041">
    <property type="protein sequence ID" value="KIP98300.1"/>
    <property type="molecule type" value="Genomic_DNA"/>
</dbReference>
<dbReference type="InterPro" id="IPR007890">
    <property type="entry name" value="CHASE2"/>
</dbReference>
<name>A0A0D0KG45_AGRTU</name>
<dbReference type="SUPFAM" id="SSF55073">
    <property type="entry name" value="Nucleotide cyclase"/>
    <property type="match status" value="1"/>
</dbReference>
<dbReference type="CDD" id="cd01949">
    <property type="entry name" value="GGDEF"/>
    <property type="match status" value="1"/>
</dbReference>
<accession>A0A0D0KG45</accession>
<dbReference type="SMART" id="SM01080">
    <property type="entry name" value="CHASE2"/>
    <property type="match status" value="1"/>
</dbReference>
<dbReference type="InterPro" id="IPR001633">
    <property type="entry name" value="EAL_dom"/>
</dbReference>
<protein>
    <recommendedName>
        <fullName evidence="6">EAL domain-containing protein</fullName>
    </recommendedName>
</protein>
<evidence type="ECO:0000256" key="1">
    <source>
        <dbReference type="SAM" id="Phobius"/>
    </source>
</evidence>
<comment type="caution">
    <text evidence="4">The sequence shown here is derived from an EMBL/GenBank/DDBJ whole genome shotgun (WGS) entry which is preliminary data.</text>
</comment>
<dbReference type="InterPro" id="IPR029787">
    <property type="entry name" value="Nucleotide_cyclase"/>
</dbReference>
<evidence type="ECO:0000259" key="2">
    <source>
        <dbReference type="PROSITE" id="PS50883"/>
    </source>
</evidence>
<dbReference type="AlphaFoldDB" id="A0A0D0KG45"/>
<keyword evidence="1" id="KW-0812">Transmembrane</keyword>
<dbReference type="SUPFAM" id="SSF141868">
    <property type="entry name" value="EAL domain-like"/>
    <property type="match status" value="1"/>
</dbReference>
<feature type="transmembrane region" description="Helical" evidence="1">
    <location>
        <begin position="278"/>
        <end position="294"/>
    </location>
</feature>
<sequence length="920" mass="100637">MLLGLTLSRLIHVLFIVAMIATALLGQSLSFTRYFDEKLISYRFSAAPRTASQSIVYLAIDKKTLDSVGTWPWPRSIYATILEKLTQAEVNDIFIDIDFSTPSTRQEDERLRLALQNAGGSVILPIFKQQAAANDNGIDATKPIPSLAENSWLGSANVFPDSDGLLTRFTLADMYNKELVQAVPALLSKSTMTAGKPRIDFSILPSTVPTISLGDLLHPIFDMNRLTGRSIVIGSYATELKDIFAVPVYGQLPGPMIHILAAETLLQDRVLTEFDQRGVFLAYAALVVMNVFGLKRRRTLISIPLLLLPLLVGEVVSFFLQRQTSVILYTANGWTITIISLALLMAEKVDLSRLIAEIANAEKRNMRRLLGKIVVDSTDGILAFDHNLKVFEESRSVQAMLNTEGDIKGKKLYEVLPPDIFDLVDNLVVAHRFDGQLVQRSSGSFSLALGDMSAHFEVVATISPGATRFEAGKEPSELFIGSLVIRDVTARRTYEDRLQYLSEHDDLTGVLNRRKFNDYIEKVEASPLVFAVGINRFSVVNTTMGRKFGDELLRGVSARLLTNEDFLSVGRLEGDVFAVAIAASPIMDIERCAQTILDIFESPLEIASTLIKVSVRVGCSSADTVSDDHKGLIEKAEQALEEAKTIPGSVWRAYDPASALRQFSARKLEHAMRESLEKGDFFLLYQPQIDFASGTVVGAEALLRWEHSDYGMVSPATFIPIAEANGFICELGKWALLEACRQAVSWPGNISVAVNVAAIQLTRGNLVAEVKDALEVSGLSASRLHLEITESALVEHSAPILQMIGELRSIGITIALDDFGTGYSSLSYLAGFPLDKLKIDQSFVRKMSHDAQSLAIVQAVKALAGGLGLAVVAEGVETEREADLLKTMGCEVAQGYLYGRPLSSADLLSLIAKPPWMTAA</sequence>